<protein>
    <submittedName>
        <fullName evidence="1">Unannotated protein</fullName>
    </submittedName>
</protein>
<dbReference type="AlphaFoldDB" id="A0A6J7I6A7"/>
<organism evidence="1">
    <name type="scientific">freshwater metagenome</name>
    <dbReference type="NCBI Taxonomy" id="449393"/>
    <lineage>
        <taxon>unclassified sequences</taxon>
        <taxon>metagenomes</taxon>
        <taxon>ecological metagenomes</taxon>
    </lineage>
</organism>
<name>A0A6J7I6A7_9ZZZZ</name>
<gene>
    <name evidence="1" type="ORF">UFOPK3614_01150</name>
</gene>
<accession>A0A6J7I6A7</accession>
<reference evidence="1" key="1">
    <citation type="submission" date="2020-05" db="EMBL/GenBank/DDBJ databases">
        <authorList>
            <person name="Chiriac C."/>
            <person name="Salcher M."/>
            <person name="Ghai R."/>
            <person name="Kavagutti S V."/>
        </authorList>
    </citation>
    <scope>NUCLEOTIDE SEQUENCE</scope>
</reference>
<dbReference type="EMBL" id="CAFBMS010000098">
    <property type="protein sequence ID" value="CAB4926405.1"/>
    <property type="molecule type" value="Genomic_DNA"/>
</dbReference>
<sequence length="74" mass="8276">MSEAEIRRADAENDLFCRDRVAIAQPPDHRAARRCVVLERHGEKRLCLINPAEGGPLLAAEDLHRHGRISAIVL</sequence>
<proteinExistence type="predicted"/>
<evidence type="ECO:0000313" key="1">
    <source>
        <dbReference type="EMBL" id="CAB4926405.1"/>
    </source>
</evidence>